<keyword evidence="2" id="KW-0663">Pyridoxal phosphate</keyword>
<dbReference type="AlphaFoldDB" id="A0A164LMG6"/>
<comment type="similarity">
    <text evidence="1">In the C-terminal section; belongs to the class-I pyridoxal-phosphate-dependent aminotransferase family.</text>
</comment>
<organism evidence="7 8">
    <name type="scientific">Nocardia terpenica</name>
    <dbReference type="NCBI Taxonomy" id="455432"/>
    <lineage>
        <taxon>Bacteria</taxon>
        <taxon>Bacillati</taxon>
        <taxon>Actinomycetota</taxon>
        <taxon>Actinomycetes</taxon>
        <taxon>Mycobacteriales</taxon>
        <taxon>Nocardiaceae</taxon>
        <taxon>Nocardia</taxon>
    </lineage>
</organism>
<dbReference type="GO" id="GO:0030170">
    <property type="term" value="F:pyridoxal phosphate binding"/>
    <property type="evidence" value="ECO:0007669"/>
    <property type="project" value="InterPro"/>
</dbReference>
<reference evidence="7 8" key="1">
    <citation type="submission" date="2016-04" db="EMBL/GenBank/DDBJ databases">
        <authorList>
            <person name="Evans L.H."/>
            <person name="Alamgir A."/>
            <person name="Owens N."/>
            <person name="Weber N.D."/>
            <person name="Virtaneva K."/>
            <person name="Barbian K."/>
            <person name="Babar A."/>
            <person name="Rosenke K."/>
        </authorList>
    </citation>
    <scope>NUCLEOTIDE SEQUENCE [LARGE SCALE GENOMIC DNA]</scope>
    <source>
        <strain evidence="7 8">IFM 0406</strain>
    </source>
</reference>
<keyword evidence="8" id="KW-1185">Reference proteome</keyword>
<dbReference type="InterPro" id="IPR036390">
    <property type="entry name" value="WH_DNA-bd_sf"/>
</dbReference>
<evidence type="ECO:0000256" key="1">
    <source>
        <dbReference type="ARBA" id="ARBA00005384"/>
    </source>
</evidence>
<evidence type="ECO:0000256" key="2">
    <source>
        <dbReference type="ARBA" id="ARBA00022898"/>
    </source>
</evidence>
<dbReference type="InterPro" id="IPR000524">
    <property type="entry name" value="Tscrpt_reg_HTH_GntR"/>
</dbReference>
<dbReference type="STRING" id="455432.AWN90_27615"/>
<dbReference type="InterPro" id="IPR015424">
    <property type="entry name" value="PyrdxlP-dep_Trfase"/>
</dbReference>
<dbReference type="PRINTS" id="PR00035">
    <property type="entry name" value="HTHGNTR"/>
</dbReference>
<evidence type="ECO:0000313" key="8">
    <source>
        <dbReference type="Proteomes" id="UP000076512"/>
    </source>
</evidence>
<sequence length="314" mass="33889">MLGAWHDGPGPAHQRLSDRLRLLVLDGRLALGAALPSERDLALTLGVSRTTVGTAYRALADAGYLGTHPRSRAVVRLPDEGTPGVPTAPLSSTIDLSFAAPAAPGVILHRAFTQALEQLPRHFGRRGYERDGVAELREAVARWYGRRGLATRPEQILVTNGAQHAVALIARTLLTPGDRVVIEHPTYPHAIKALTDVGSRLVPVALEPDGWNVEQLRAASRNAKLAYLIPDFHNPTGLCMPADIRRRIRLDCPVVVDDDRAVQSDAAADVGGHAQSGGVVEVGNQVGQLRIPARRAQLFHVPPVGFQRYRDQGD</sequence>
<dbReference type="PANTHER" id="PTHR46577:SF1">
    <property type="entry name" value="HTH-TYPE TRANSCRIPTIONAL REGULATORY PROTEIN GABR"/>
    <property type="match status" value="1"/>
</dbReference>
<dbReference type="Gene3D" id="3.40.640.10">
    <property type="entry name" value="Type I PLP-dependent aspartate aminotransferase-like (Major domain)"/>
    <property type="match status" value="1"/>
</dbReference>
<keyword evidence="5" id="KW-0804">Transcription</keyword>
<dbReference type="SUPFAM" id="SSF53383">
    <property type="entry name" value="PLP-dependent transferases"/>
    <property type="match status" value="1"/>
</dbReference>
<dbReference type="GO" id="GO:0003700">
    <property type="term" value="F:DNA-binding transcription factor activity"/>
    <property type="evidence" value="ECO:0007669"/>
    <property type="project" value="InterPro"/>
</dbReference>
<protein>
    <recommendedName>
        <fullName evidence="6">HTH gntR-type domain-containing protein</fullName>
    </recommendedName>
</protein>
<dbReference type="InterPro" id="IPR004839">
    <property type="entry name" value="Aminotransferase_I/II_large"/>
</dbReference>
<feature type="domain" description="HTH gntR-type" evidence="6">
    <location>
        <begin position="10"/>
        <end position="78"/>
    </location>
</feature>
<dbReference type="InterPro" id="IPR036388">
    <property type="entry name" value="WH-like_DNA-bd_sf"/>
</dbReference>
<evidence type="ECO:0000256" key="3">
    <source>
        <dbReference type="ARBA" id="ARBA00023015"/>
    </source>
</evidence>
<proteinExistence type="inferred from homology"/>
<dbReference type="EMBL" id="LWGR01000007">
    <property type="protein sequence ID" value="KZM72570.1"/>
    <property type="molecule type" value="Genomic_DNA"/>
</dbReference>
<evidence type="ECO:0000256" key="4">
    <source>
        <dbReference type="ARBA" id="ARBA00023125"/>
    </source>
</evidence>
<dbReference type="Gene3D" id="1.10.10.10">
    <property type="entry name" value="Winged helix-like DNA-binding domain superfamily/Winged helix DNA-binding domain"/>
    <property type="match status" value="1"/>
</dbReference>
<name>A0A164LMG6_9NOCA</name>
<dbReference type="InterPro" id="IPR051446">
    <property type="entry name" value="HTH_trans_reg/aminotransferase"/>
</dbReference>
<evidence type="ECO:0000313" key="7">
    <source>
        <dbReference type="EMBL" id="KZM72570.1"/>
    </source>
</evidence>
<keyword evidence="3" id="KW-0805">Transcription regulation</keyword>
<evidence type="ECO:0000259" key="6">
    <source>
        <dbReference type="PROSITE" id="PS50949"/>
    </source>
</evidence>
<dbReference type="SMART" id="SM00345">
    <property type="entry name" value="HTH_GNTR"/>
    <property type="match status" value="1"/>
</dbReference>
<comment type="caution">
    <text evidence="7">The sequence shown here is derived from an EMBL/GenBank/DDBJ whole genome shotgun (WGS) entry which is preliminary data.</text>
</comment>
<accession>A0A164LMG6</accession>
<dbReference type="Pfam" id="PF00155">
    <property type="entry name" value="Aminotran_1_2"/>
    <property type="match status" value="1"/>
</dbReference>
<gene>
    <name evidence="7" type="ORF">AWN90_27615</name>
</gene>
<keyword evidence="4" id="KW-0238">DNA-binding</keyword>
<dbReference type="Pfam" id="PF00392">
    <property type="entry name" value="GntR"/>
    <property type="match status" value="1"/>
</dbReference>
<dbReference type="Proteomes" id="UP000076512">
    <property type="component" value="Unassembled WGS sequence"/>
</dbReference>
<dbReference type="InterPro" id="IPR015421">
    <property type="entry name" value="PyrdxlP-dep_Trfase_major"/>
</dbReference>
<dbReference type="PROSITE" id="PS50949">
    <property type="entry name" value="HTH_GNTR"/>
    <property type="match status" value="1"/>
</dbReference>
<dbReference type="CDD" id="cd07377">
    <property type="entry name" value="WHTH_GntR"/>
    <property type="match status" value="1"/>
</dbReference>
<dbReference type="CDD" id="cd00609">
    <property type="entry name" value="AAT_like"/>
    <property type="match status" value="1"/>
</dbReference>
<dbReference type="GO" id="GO:0003677">
    <property type="term" value="F:DNA binding"/>
    <property type="evidence" value="ECO:0007669"/>
    <property type="project" value="UniProtKB-KW"/>
</dbReference>
<dbReference type="SUPFAM" id="SSF46785">
    <property type="entry name" value="Winged helix' DNA-binding domain"/>
    <property type="match status" value="1"/>
</dbReference>
<dbReference type="PANTHER" id="PTHR46577">
    <property type="entry name" value="HTH-TYPE TRANSCRIPTIONAL REGULATORY PROTEIN GABR"/>
    <property type="match status" value="1"/>
</dbReference>
<evidence type="ECO:0000256" key="5">
    <source>
        <dbReference type="ARBA" id="ARBA00023163"/>
    </source>
</evidence>